<evidence type="ECO:0000313" key="3">
    <source>
        <dbReference type="EMBL" id="MCQ8184094.1"/>
    </source>
</evidence>
<dbReference type="Proteomes" id="UP001142610">
    <property type="component" value="Unassembled WGS sequence"/>
</dbReference>
<keyword evidence="2" id="KW-0472">Membrane</keyword>
<name>A0A9X2RGP8_9PROT</name>
<feature type="compositionally biased region" description="Polar residues" evidence="1">
    <location>
        <begin position="252"/>
        <end position="263"/>
    </location>
</feature>
<dbReference type="EMBL" id="JANIBC010000001">
    <property type="protein sequence ID" value="MCQ8184094.1"/>
    <property type="molecule type" value="Genomic_DNA"/>
</dbReference>
<reference evidence="3" key="1">
    <citation type="submission" date="2022-07" db="EMBL/GenBank/DDBJ databases">
        <title>Parvularcula maris sp. nov., an algicidal bacterium isolated from seawater.</title>
        <authorList>
            <person name="Li F."/>
        </authorList>
    </citation>
    <scope>NUCLEOTIDE SEQUENCE</scope>
    <source>
        <strain evidence="3">BGMRC 0090</strain>
    </source>
</reference>
<proteinExistence type="predicted"/>
<feature type="region of interest" description="Disordered" evidence="1">
    <location>
        <begin position="77"/>
        <end position="98"/>
    </location>
</feature>
<feature type="compositionally biased region" description="Low complexity" evidence="1">
    <location>
        <begin position="80"/>
        <end position="92"/>
    </location>
</feature>
<protein>
    <submittedName>
        <fullName evidence="3">Uncharacterized protein</fullName>
    </submittedName>
</protein>
<evidence type="ECO:0000313" key="4">
    <source>
        <dbReference type="Proteomes" id="UP001142610"/>
    </source>
</evidence>
<keyword evidence="2" id="KW-0812">Transmembrane</keyword>
<dbReference type="RefSeq" id="WP_256617900.1">
    <property type="nucleotide sequence ID" value="NZ_JANIBC010000001.1"/>
</dbReference>
<keyword evidence="2" id="KW-1133">Transmembrane helix</keyword>
<comment type="caution">
    <text evidence="3">The sequence shown here is derived from an EMBL/GenBank/DDBJ whole genome shotgun (WGS) entry which is preliminary data.</text>
</comment>
<organism evidence="3 4">
    <name type="scientific">Parvularcula maris</name>
    <dbReference type="NCBI Taxonomy" id="2965077"/>
    <lineage>
        <taxon>Bacteria</taxon>
        <taxon>Pseudomonadati</taxon>
        <taxon>Pseudomonadota</taxon>
        <taxon>Alphaproteobacteria</taxon>
        <taxon>Parvularculales</taxon>
        <taxon>Parvularculaceae</taxon>
        <taxon>Parvularcula</taxon>
    </lineage>
</organism>
<evidence type="ECO:0000256" key="2">
    <source>
        <dbReference type="SAM" id="Phobius"/>
    </source>
</evidence>
<accession>A0A9X2RGP8</accession>
<feature type="compositionally biased region" description="Low complexity" evidence="1">
    <location>
        <begin position="355"/>
        <end position="369"/>
    </location>
</feature>
<feature type="region of interest" description="Disordered" evidence="1">
    <location>
        <begin position="249"/>
        <end position="269"/>
    </location>
</feature>
<evidence type="ECO:0000256" key="1">
    <source>
        <dbReference type="SAM" id="MobiDB-lite"/>
    </source>
</evidence>
<sequence length="504" mass="53039">MTSQFVAYMDERHGLGAWVAEQIAADVFRNPAQRSASGASAANGAGGASQDLAASRISAGDLGMSLFASGARRSFGNEGAAAASDPRPSRASYQTWTSPRASASETAAAVISGDAEVGVMPLFDDHGGFNTDTLAALMDFPQRVLREYVAESNYVLAVPSALVHEVDQAGFTDSFDASGTKAFQWNADKQRKYRGRVGTVYASKDALQHCRAAIQGLQARGIEVEVLPDRADTYREGLRLANALLDPERQIETSYGPNGQQRVSRSRGSNHTKPLIGVLLSHDKAVSSQYSFDSDYLILEAEMAGADRIKTSFIATAAAPQNLAAGMSTGVSDREAVRVFFQPTKRTKTEPTSRALAGAPGLASAASGTPGDAGPYPYARVLYALPTVGKGVRDHSPVLSKLAESGLSYRTATLDGREGVPAVIAVDVPQGMERRLDPVSKAVRRMPGARRLAAFPSVEAMVAKEVRPQPTTNPRLRAIAQGAAVILGAVGLFVALSLTGVIGG</sequence>
<feature type="region of interest" description="Disordered" evidence="1">
    <location>
        <begin position="345"/>
        <end position="369"/>
    </location>
</feature>
<dbReference type="AlphaFoldDB" id="A0A9X2RGP8"/>
<gene>
    <name evidence="3" type="ORF">NOG11_01710</name>
</gene>
<keyword evidence="4" id="KW-1185">Reference proteome</keyword>
<feature type="transmembrane region" description="Helical" evidence="2">
    <location>
        <begin position="478"/>
        <end position="502"/>
    </location>
</feature>